<dbReference type="InParanoid" id="A0A0H2R0Z7"/>
<dbReference type="Proteomes" id="UP000053477">
    <property type="component" value="Unassembled WGS sequence"/>
</dbReference>
<gene>
    <name evidence="3" type="ORF">SCHPADRAFT_946913</name>
</gene>
<evidence type="ECO:0000313" key="3">
    <source>
        <dbReference type="EMBL" id="KLO05430.1"/>
    </source>
</evidence>
<organism evidence="3 4">
    <name type="scientific">Schizopora paradoxa</name>
    <dbReference type="NCBI Taxonomy" id="27342"/>
    <lineage>
        <taxon>Eukaryota</taxon>
        <taxon>Fungi</taxon>
        <taxon>Dikarya</taxon>
        <taxon>Basidiomycota</taxon>
        <taxon>Agaricomycotina</taxon>
        <taxon>Agaricomycetes</taxon>
        <taxon>Hymenochaetales</taxon>
        <taxon>Schizoporaceae</taxon>
        <taxon>Schizopora</taxon>
    </lineage>
</organism>
<sequence>MRYAMKTTATGALQSSQSGGSSSRDPVSAADHAQQQQQAPSLYEWVWSFISQRTADSTKGNPQDAMDSALEEASRIVEAQRKELEARNKTQAAELRAALSQLDRLNAEVEQSKGEARRIQDAYDSLKKQYEAKSALLDSRTNNLHAAEQFLTKYDEVPGDEVENGLRDINSQILTIAGTCSDLDNLQEWFKRPKKKRERPADLSTDMVSNLGAIVGEKLLVVLAKLDYVEDQIAVQLSMQAIMCFFVARSKSGKGIWEIYPEVHANEIQAVAARWRSMGCKYSKPPNVFDDLLKEMTTCTIQYLSRVLLAAGVHNDIAKLQKYCEHCVGDSMKVMWTVALQYAEKLKERIFSTDYSLVSFFARSEYDPSVMKMQGSILDKNKKAPEGKVLCTTELGLRRDTNLAKPGESAKGQVKSDIIVKSVVIFDRELDAMISH</sequence>
<accession>A0A0H2R0Z7</accession>
<dbReference type="EMBL" id="KQ086309">
    <property type="protein sequence ID" value="KLO05430.1"/>
    <property type="molecule type" value="Genomic_DNA"/>
</dbReference>
<feature type="coiled-coil region" evidence="1">
    <location>
        <begin position="70"/>
        <end position="129"/>
    </location>
</feature>
<evidence type="ECO:0000256" key="1">
    <source>
        <dbReference type="SAM" id="Coils"/>
    </source>
</evidence>
<evidence type="ECO:0000313" key="4">
    <source>
        <dbReference type="Proteomes" id="UP000053477"/>
    </source>
</evidence>
<keyword evidence="1" id="KW-0175">Coiled coil</keyword>
<dbReference type="AlphaFoldDB" id="A0A0H2R0Z7"/>
<dbReference type="OrthoDB" id="3222645at2759"/>
<proteinExistence type="predicted"/>
<name>A0A0H2R0Z7_9AGAM</name>
<evidence type="ECO:0000256" key="2">
    <source>
        <dbReference type="SAM" id="MobiDB-lite"/>
    </source>
</evidence>
<protein>
    <submittedName>
        <fullName evidence="3">Uncharacterized protein</fullName>
    </submittedName>
</protein>
<feature type="compositionally biased region" description="Low complexity" evidence="2">
    <location>
        <begin position="14"/>
        <end position="36"/>
    </location>
</feature>
<reference evidence="3 4" key="1">
    <citation type="submission" date="2015-04" db="EMBL/GenBank/DDBJ databases">
        <title>Complete genome sequence of Schizopora paradoxa KUC8140, a cosmopolitan wood degrader in East Asia.</title>
        <authorList>
            <consortium name="DOE Joint Genome Institute"/>
            <person name="Min B."/>
            <person name="Park H."/>
            <person name="Jang Y."/>
            <person name="Kim J.-J."/>
            <person name="Kim K.H."/>
            <person name="Pangilinan J."/>
            <person name="Lipzen A."/>
            <person name="Riley R."/>
            <person name="Grigoriev I.V."/>
            <person name="Spatafora J.W."/>
            <person name="Choi I.-G."/>
        </authorList>
    </citation>
    <scope>NUCLEOTIDE SEQUENCE [LARGE SCALE GENOMIC DNA]</scope>
    <source>
        <strain evidence="3 4">KUC8140</strain>
    </source>
</reference>
<keyword evidence="4" id="KW-1185">Reference proteome</keyword>
<feature type="region of interest" description="Disordered" evidence="2">
    <location>
        <begin position="1"/>
        <end position="36"/>
    </location>
</feature>